<accession>A0A845MIE5</accession>
<dbReference type="FunFam" id="3.30.565.10:FF:000003">
    <property type="entry name" value="DNA mismatch repair endonuclease MutL"/>
    <property type="match status" value="1"/>
</dbReference>
<dbReference type="InterPro" id="IPR014790">
    <property type="entry name" value="MutL_C"/>
</dbReference>
<dbReference type="CDD" id="cd16926">
    <property type="entry name" value="HATPase_MutL-MLH-PMS-like"/>
    <property type="match status" value="1"/>
</dbReference>
<dbReference type="SUPFAM" id="SSF54211">
    <property type="entry name" value="Ribosomal protein S5 domain 2-like"/>
    <property type="match status" value="1"/>
</dbReference>
<dbReference type="NCBIfam" id="TIGR00585">
    <property type="entry name" value="mutl"/>
    <property type="match status" value="1"/>
</dbReference>
<dbReference type="GO" id="GO:0032300">
    <property type="term" value="C:mismatch repair complex"/>
    <property type="evidence" value="ECO:0007669"/>
    <property type="project" value="InterPro"/>
</dbReference>
<dbReference type="PANTHER" id="PTHR10073">
    <property type="entry name" value="DNA MISMATCH REPAIR PROTEIN MLH, PMS, MUTL"/>
    <property type="match status" value="1"/>
</dbReference>
<protein>
    <recommendedName>
        <fullName evidence="2 5">DNA mismatch repair protein MutL</fullName>
    </recommendedName>
</protein>
<dbReference type="AlphaFoldDB" id="A0A845MIE5"/>
<dbReference type="SUPFAM" id="SSF55874">
    <property type="entry name" value="ATPase domain of HSP90 chaperone/DNA topoisomerase II/histidine kinase"/>
    <property type="match status" value="1"/>
</dbReference>
<dbReference type="SUPFAM" id="SSF118116">
    <property type="entry name" value="DNA mismatch repair protein MutL"/>
    <property type="match status" value="1"/>
</dbReference>
<evidence type="ECO:0000256" key="3">
    <source>
        <dbReference type="ARBA" id="ARBA00022763"/>
    </source>
</evidence>
<keyword evidence="3 5" id="KW-0227">DNA damage</keyword>
<evidence type="ECO:0000256" key="2">
    <source>
        <dbReference type="ARBA" id="ARBA00021975"/>
    </source>
</evidence>
<proteinExistence type="inferred from homology"/>
<evidence type="ECO:0000256" key="4">
    <source>
        <dbReference type="ARBA" id="ARBA00023204"/>
    </source>
</evidence>
<dbReference type="Proteomes" id="UP000445696">
    <property type="component" value="Unassembled WGS sequence"/>
</dbReference>
<dbReference type="PANTHER" id="PTHR10073:SF12">
    <property type="entry name" value="DNA MISMATCH REPAIR PROTEIN MLH1"/>
    <property type="match status" value="1"/>
</dbReference>
<dbReference type="CDD" id="cd03482">
    <property type="entry name" value="MutL_Trans_MutL"/>
    <property type="match status" value="1"/>
</dbReference>
<evidence type="ECO:0000259" key="8">
    <source>
        <dbReference type="SMART" id="SM01340"/>
    </source>
</evidence>
<dbReference type="HAMAP" id="MF_00149">
    <property type="entry name" value="DNA_mis_repair"/>
    <property type="match status" value="1"/>
</dbReference>
<evidence type="ECO:0000259" key="7">
    <source>
        <dbReference type="SMART" id="SM00853"/>
    </source>
</evidence>
<dbReference type="Pfam" id="PF13589">
    <property type="entry name" value="HATPase_c_3"/>
    <property type="match status" value="1"/>
</dbReference>
<name>A0A845MIE5_9PROT</name>
<dbReference type="InterPro" id="IPR002099">
    <property type="entry name" value="MutL/Mlh/PMS"/>
</dbReference>
<comment type="caution">
    <text evidence="9">The sequence shown here is derived from an EMBL/GenBank/DDBJ whole genome shotgun (WGS) entry which is preliminary data.</text>
</comment>
<dbReference type="Pfam" id="PF08676">
    <property type="entry name" value="MutL_C"/>
    <property type="match status" value="1"/>
</dbReference>
<sequence length="611" mass="66894">MPLRRLPENIVNQIAAGEVVERPASAVKELVENAIDAGATKIDVVMRDGGRSLITVTDNGSGMSAEELELCFERHATSKLPDDDLVFIENLGFRGEAIPSIASVSRMTITTRREGDENAWKLAVEGGRKGALEPGSGVKGTRVEVRDIFFATPARLKFLKTERSEFGAALDVLRRLAMAFPAISFTLADNDRMALRVTGAEGDLFDSRLDRLGAVMGRDFADNAIRIDAERDGVRLTGYAGVPTFNRGNANMQFMFVNGRPVRDKLFTGAVRGAYMDLLARNRHPLLALFLELPPDQVDVNVHPAKAEVRFRDSGGVRGLIVGALRSALAEHGHRAASTISGQALGAFRPHSDPLPFQSQTRPSASWGRWGDSASQTVSPGLYEASAEFQAPFGQQPAPMARHQEETPRQQEQTRSLEQYPLGAARSQLHETYIVAQTATGLVLVDQHAAHERLVMERMKKQLAEKGVARQMLLLPEVVEIDEISANRLAERAEEFAEMGLVLEPFGTGAVVVRETPAMLGECNIKGLIQDLADDLSELDTALSLKDRMDDVCATMACHGSVRAGRRLSIDEMNALLREMEVTPHSGQCNHGRPTYVELQLGDIEKLFGRR</sequence>
<dbReference type="SMART" id="SM01340">
    <property type="entry name" value="DNA_mis_repair"/>
    <property type="match status" value="1"/>
</dbReference>
<keyword evidence="4 5" id="KW-0234">DNA repair</keyword>
<dbReference type="InterPro" id="IPR020667">
    <property type="entry name" value="DNA_mismatch_repair_MutL"/>
</dbReference>
<dbReference type="Gene3D" id="3.30.1370.100">
    <property type="entry name" value="MutL, C-terminal domain, regulatory subdomain"/>
    <property type="match status" value="1"/>
</dbReference>
<organism evidence="9 10">
    <name type="scientific">Sneathiella chungangensis</name>
    <dbReference type="NCBI Taxonomy" id="1418234"/>
    <lineage>
        <taxon>Bacteria</taxon>
        <taxon>Pseudomonadati</taxon>
        <taxon>Pseudomonadota</taxon>
        <taxon>Alphaproteobacteria</taxon>
        <taxon>Sneathiellales</taxon>
        <taxon>Sneathiellaceae</taxon>
        <taxon>Sneathiella</taxon>
    </lineage>
</organism>
<dbReference type="RefSeq" id="WP_161339985.1">
    <property type="nucleotide sequence ID" value="NZ_JBHSDG010000003.1"/>
</dbReference>
<dbReference type="InterPro" id="IPR042121">
    <property type="entry name" value="MutL_C_regsub"/>
</dbReference>
<feature type="domain" description="DNA mismatch repair protein S5" evidence="8">
    <location>
        <begin position="212"/>
        <end position="330"/>
    </location>
</feature>
<dbReference type="InterPro" id="IPR013507">
    <property type="entry name" value="DNA_mismatch_S5_2-like"/>
</dbReference>
<comment type="similarity">
    <text evidence="1 5">Belongs to the DNA mismatch repair MutL/HexB family.</text>
</comment>
<evidence type="ECO:0000313" key="9">
    <source>
        <dbReference type="EMBL" id="MZR23521.1"/>
    </source>
</evidence>
<dbReference type="Gene3D" id="3.30.565.10">
    <property type="entry name" value="Histidine kinase-like ATPase, C-terminal domain"/>
    <property type="match status" value="1"/>
</dbReference>
<dbReference type="InterPro" id="IPR042120">
    <property type="entry name" value="MutL_C_dimsub"/>
</dbReference>
<dbReference type="GO" id="GO:0140664">
    <property type="term" value="F:ATP-dependent DNA damage sensor activity"/>
    <property type="evidence" value="ECO:0007669"/>
    <property type="project" value="InterPro"/>
</dbReference>
<dbReference type="EMBL" id="WTVA01000015">
    <property type="protein sequence ID" value="MZR23521.1"/>
    <property type="molecule type" value="Genomic_DNA"/>
</dbReference>
<keyword evidence="9" id="KW-0378">Hydrolase</keyword>
<dbReference type="GO" id="GO:0016887">
    <property type="term" value="F:ATP hydrolysis activity"/>
    <property type="evidence" value="ECO:0007669"/>
    <property type="project" value="InterPro"/>
</dbReference>
<dbReference type="InterPro" id="IPR038973">
    <property type="entry name" value="MutL/Mlh/Pms-like"/>
</dbReference>
<feature type="domain" description="MutL C-terminal dimerisation" evidence="7">
    <location>
        <begin position="425"/>
        <end position="568"/>
    </location>
</feature>
<dbReference type="GO" id="GO:0005524">
    <property type="term" value="F:ATP binding"/>
    <property type="evidence" value="ECO:0007669"/>
    <property type="project" value="InterPro"/>
</dbReference>
<reference evidence="9 10" key="1">
    <citation type="journal article" date="2014" name="Int. J. Syst. Evol. Microbiol.">
        <title>Sneathiella chungangensis sp. nov., isolated from a marine sand, and emended description of the genus Sneathiella.</title>
        <authorList>
            <person name="Siamphan C."/>
            <person name="Kim H."/>
            <person name="Lee J.S."/>
            <person name="Kim W."/>
        </authorList>
    </citation>
    <scope>NUCLEOTIDE SEQUENCE [LARGE SCALE GENOMIC DNA]</scope>
    <source>
        <strain evidence="9 10">KCTC 32476</strain>
    </source>
</reference>
<gene>
    <name evidence="5 9" type="primary">mutL</name>
    <name evidence="9" type="ORF">GQF03_14375</name>
</gene>
<comment type="function">
    <text evidence="5">This protein is involved in the repair of mismatches in DNA. It is required for dam-dependent methyl-directed DNA mismatch repair. May act as a 'molecular matchmaker', a protein that promotes the formation of a stable complex between two or more DNA-binding proteins in an ATP-dependent manner without itself being part of a final effector complex.</text>
</comment>
<keyword evidence="9" id="KW-0540">Nuclease</keyword>
<keyword evidence="9" id="KW-0255">Endonuclease</keyword>
<evidence type="ECO:0000313" key="10">
    <source>
        <dbReference type="Proteomes" id="UP000445696"/>
    </source>
</evidence>
<dbReference type="GO" id="GO:0004519">
    <property type="term" value="F:endonuclease activity"/>
    <property type="evidence" value="ECO:0007669"/>
    <property type="project" value="UniProtKB-KW"/>
</dbReference>
<dbReference type="GO" id="GO:0030983">
    <property type="term" value="F:mismatched DNA binding"/>
    <property type="evidence" value="ECO:0007669"/>
    <property type="project" value="InterPro"/>
</dbReference>
<dbReference type="InterPro" id="IPR014721">
    <property type="entry name" value="Ribsml_uS5_D2-typ_fold_subgr"/>
</dbReference>
<dbReference type="InterPro" id="IPR036890">
    <property type="entry name" value="HATPase_C_sf"/>
</dbReference>
<feature type="region of interest" description="Disordered" evidence="6">
    <location>
        <begin position="349"/>
        <end position="373"/>
    </location>
</feature>
<evidence type="ECO:0000256" key="6">
    <source>
        <dbReference type="SAM" id="MobiDB-lite"/>
    </source>
</evidence>
<dbReference type="GO" id="GO:0006298">
    <property type="term" value="P:mismatch repair"/>
    <property type="evidence" value="ECO:0007669"/>
    <property type="project" value="UniProtKB-UniRule"/>
</dbReference>
<dbReference type="InterPro" id="IPR037198">
    <property type="entry name" value="MutL_C_sf"/>
</dbReference>
<dbReference type="SMART" id="SM00853">
    <property type="entry name" value="MutL_C"/>
    <property type="match status" value="1"/>
</dbReference>
<evidence type="ECO:0000256" key="5">
    <source>
        <dbReference type="HAMAP-Rule" id="MF_00149"/>
    </source>
</evidence>
<keyword evidence="10" id="KW-1185">Reference proteome</keyword>
<dbReference type="InterPro" id="IPR020568">
    <property type="entry name" value="Ribosomal_Su5_D2-typ_SF"/>
</dbReference>
<evidence type="ECO:0000256" key="1">
    <source>
        <dbReference type="ARBA" id="ARBA00006082"/>
    </source>
</evidence>
<dbReference type="Gene3D" id="3.30.1540.20">
    <property type="entry name" value="MutL, C-terminal domain, dimerisation subdomain"/>
    <property type="match status" value="1"/>
</dbReference>
<dbReference type="OrthoDB" id="9763467at2"/>
<dbReference type="Gene3D" id="3.30.230.10">
    <property type="match status" value="1"/>
</dbReference>
<dbReference type="Pfam" id="PF01119">
    <property type="entry name" value="DNA_mis_repair"/>
    <property type="match status" value="1"/>
</dbReference>
<dbReference type="NCBIfam" id="NF000953">
    <property type="entry name" value="PRK00095.2-4"/>
    <property type="match status" value="1"/>
</dbReference>